<protein>
    <submittedName>
        <fullName evidence="1">Uncharacterized protein</fullName>
    </submittedName>
</protein>
<name>A0A3B1KEK9_ASTMX</name>
<keyword evidence="2" id="KW-1185">Reference proteome</keyword>
<reference evidence="2" key="2">
    <citation type="journal article" date="2014" name="Nat. Commun.">
        <title>The cavefish genome reveals candidate genes for eye loss.</title>
        <authorList>
            <person name="McGaugh S.E."/>
            <person name="Gross J.B."/>
            <person name="Aken B."/>
            <person name="Blin M."/>
            <person name="Borowsky R."/>
            <person name="Chalopin D."/>
            <person name="Hinaux H."/>
            <person name="Jeffery W.R."/>
            <person name="Keene A."/>
            <person name="Ma L."/>
            <person name="Minx P."/>
            <person name="Murphy D."/>
            <person name="O'Quin K.E."/>
            <person name="Retaux S."/>
            <person name="Rohner N."/>
            <person name="Searle S.M."/>
            <person name="Stahl B.A."/>
            <person name="Tabin C."/>
            <person name="Volff J.N."/>
            <person name="Yoshizawa M."/>
            <person name="Warren W.C."/>
        </authorList>
    </citation>
    <scope>NUCLEOTIDE SEQUENCE [LARGE SCALE GENOMIC DNA]</scope>
    <source>
        <strain evidence="2">female</strain>
    </source>
</reference>
<dbReference type="Proteomes" id="UP000018467">
    <property type="component" value="Unassembled WGS sequence"/>
</dbReference>
<proteinExistence type="predicted"/>
<dbReference type="Ensembl" id="ENSAMXT00000046139.1">
    <property type="protein sequence ID" value="ENSAMXP00000052948.1"/>
    <property type="gene ID" value="ENSAMXG00000040301.1"/>
</dbReference>
<dbReference type="InParanoid" id="A0A3B1KEK9"/>
<evidence type="ECO:0000313" key="1">
    <source>
        <dbReference type="Ensembl" id="ENSAMXP00000052948.1"/>
    </source>
</evidence>
<dbReference type="Bgee" id="ENSAMXG00000040301">
    <property type="expression patterns" value="Expressed in mesonephros and 6 other cell types or tissues"/>
</dbReference>
<reference evidence="1" key="4">
    <citation type="submission" date="2025-09" db="UniProtKB">
        <authorList>
            <consortium name="Ensembl"/>
        </authorList>
    </citation>
    <scope>IDENTIFICATION</scope>
</reference>
<reference evidence="1" key="3">
    <citation type="submission" date="2025-08" db="UniProtKB">
        <authorList>
            <consortium name="Ensembl"/>
        </authorList>
    </citation>
    <scope>IDENTIFICATION</scope>
</reference>
<reference evidence="2" key="1">
    <citation type="submission" date="2013-03" db="EMBL/GenBank/DDBJ databases">
        <authorList>
            <person name="Jeffery W."/>
            <person name="Warren W."/>
            <person name="Wilson R.K."/>
        </authorList>
    </citation>
    <scope>NUCLEOTIDE SEQUENCE</scope>
    <source>
        <strain evidence="2">female</strain>
    </source>
</reference>
<organism evidence="1 2">
    <name type="scientific">Astyanax mexicanus</name>
    <name type="common">Blind cave fish</name>
    <name type="synonym">Astyanax fasciatus mexicanus</name>
    <dbReference type="NCBI Taxonomy" id="7994"/>
    <lineage>
        <taxon>Eukaryota</taxon>
        <taxon>Metazoa</taxon>
        <taxon>Chordata</taxon>
        <taxon>Craniata</taxon>
        <taxon>Vertebrata</taxon>
        <taxon>Euteleostomi</taxon>
        <taxon>Actinopterygii</taxon>
        <taxon>Neopterygii</taxon>
        <taxon>Teleostei</taxon>
        <taxon>Ostariophysi</taxon>
        <taxon>Characiformes</taxon>
        <taxon>Characoidei</taxon>
        <taxon>Acestrorhamphidae</taxon>
        <taxon>Acestrorhamphinae</taxon>
        <taxon>Astyanax</taxon>
    </lineage>
</organism>
<evidence type="ECO:0000313" key="2">
    <source>
        <dbReference type="Proteomes" id="UP000018467"/>
    </source>
</evidence>
<sequence length="54" mass="6102">LYFNTESRRPHSTLAMVNNDCGRAQWLTPVIPAFWEAEVGGLLKPRSSKPAWTT</sequence>
<dbReference type="GeneTree" id="ENSGT01010000228252"/>
<accession>A0A3B1KEK9</accession>
<dbReference type="AlphaFoldDB" id="A0A3B1KEK9"/>